<dbReference type="Proteomes" id="UP000305921">
    <property type="component" value="Unassembled WGS sequence"/>
</dbReference>
<keyword evidence="1" id="KW-1133">Transmembrane helix</keyword>
<evidence type="ECO:0000256" key="1">
    <source>
        <dbReference type="SAM" id="Phobius"/>
    </source>
</evidence>
<dbReference type="OrthoDB" id="2082683at2"/>
<protein>
    <submittedName>
        <fullName evidence="2">Uncharacterized protein</fullName>
    </submittedName>
</protein>
<dbReference type="EMBL" id="VAWE01000001">
    <property type="protein sequence ID" value="TLQ44696.1"/>
    <property type="molecule type" value="Genomic_DNA"/>
</dbReference>
<keyword evidence="1" id="KW-0472">Membrane</keyword>
<name>A0A5R9E4C6_9ACTN</name>
<feature type="transmembrane region" description="Helical" evidence="1">
    <location>
        <begin position="12"/>
        <end position="31"/>
    </location>
</feature>
<sequence length="212" mass="23285">MRTVPRGRGVPLVVLVVAVSALIASLVWVVGADTWRPGPWAMTGAVSREGPVRDFSDAEQAAQRFADRWNLRVGEVMRFSDGYYAQLLDSRGRGATEVLIDPGGGTVHREFGPAMMWNTAYGMMARPVETGSRTIEPGRAVRIADQWLGEHRPGLRAAEPTAFPGYYTLHTLRGDRITGMLSVNSSTGQVWYHTWHGEFLGTSEHPPTPLTP</sequence>
<evidence type="ECO:0000313" key="2">
    <source>
        <dbReference type="EMBL" id="TLQ44696.1"/>
    </source>
</evidence>
<organism evidence="2 3">
    <name type="scientific">Streptomyces marianii</name>
    <dbReference type="NCBI Taxonomy" id="1817406"/>
    <lineage>
        <taxon>Bacteria</taxon>
        <taxon>Bacillati</taxon>
        <taxon>Actinomycetota</taxon>
        <taxon>Actinomycetes</taxon>
        <taxon>Kitasatosporales</taxon>
        <taxon>Streptomycetaceae</taxon>
        <taxon>Streptomyces</taxon>
    </lineage>
</organism>
<reference evidence="2 3" key="1">
    <citation type="submission" date="2019-05" db="EMBL/GenBank/DDBJ databases">
        <title>Streptomyces marianii sp. nov., a novel marine actinomycete from southern coast of India.</title>
        <authorList>
            <person name="Iniyan A.M."/>
            <person name="Wink J."/>
            <person name="Ramprasad E."/>
            <person name="Ramana C.V."/>
            <person name="Bunk B."/>
            <person name="Sproer C."/>
            <person name="Joseph F.-J.R.S."/>
            <person name="Vincent S.G.P."/>
        </authorList>
    </citation>
    <scope>NUCLEOTIDE SEQUENCE [LARGE SCALE GENOMIC DNA]</scope>
    <source>
        <strain evidence="2 3">ICN19</strain>
    </source>
</reference>
<dbReference type="AlphaFoldDB" id="A0A5R9E4C6"/>
<keyword evidence="3" id="KW-1185">Reference proteome</keyword>
<comment type="caution">
    <text evidence="2">The sequence shown here is derived from an EMBL/GenBank/DDBJ whole genome shotgun (WGS) entry which is preliminary data.</text>
</comment>
<accession>A0A5R9E4C6</accession>
<proteinExistence type="predicted"/>
<gene>
    <name evidence="2" type="ORF">FEF34_17775</name>
</gene>
<evidence type="ECO:0000313" key="3">
    <source>
        <dbReference type="Proteomes" id="UP000305921"/>
    </source>
</evidence>
<keyword evidence="1" id="KW-0812">Transmembrane</keyword>